<dbReference type="Proteomes" id="UP000799776">
    <property type="component" value="Unassembled WGS sequence"/>
</dbReference>
<comment type="caution">
    <text evidence="2">The sequence shown here is derived from an EMBL/GenBank/DDBJ whole genome shotgun (WGS) entry which is preliminary data.</text>
</comment>
<proteinExistence type="predicted"/>
<feature type="compositionally biased region" description="Basic residues" evidence="1">
    <location>
        <begin position="16"/>
        <end position="26"/>
    </location>
</feature>
<accession>A0A9P4HZB7</accession>
<protein>
    <submittedName>
        <fullName evidence="2">Uncharacterized protein</fullName>
    </submittedName>
</protein>
<organism evidence="2 3">
    <name type="scientific">Saccharata proteae CBS 121410</name>
    <dbReference type="NCBI Taxonomy" id="1314787"/>
    <lineage>
        <taxon>Eukaryota</taxon>
        <taxon>Fungi</taxon>
        <taxon>Dikarya</taxon>
        <taxon>Ascomycota</taxon>
        <taxon>Pezizomycotina</taxon>
        <taxon>Dothideomycetes</taxon>
        <taxon>Dothideomycetes incertae sedis</taxon>
        <taxon>Botryosphaeriales</taxon>
        <taxon>Saccharataceae</taxon>
        <taxon>Saccharata</taxon>
    </lineage>
</organism>
<dbReference type="OrthoDB" id="10595342at2759"/>
<feature type="compositionally biased region" description="Polar residues" evidence="1">
    <location>
        <begin position="1"/>
        <end position="12"/>
    </location>
</feature>
<keyword evidence="3" id="KW-1185">Reference proteome</keyword>
<reference evidence="2" key="1">
    <citation type="journal article" date="2020" name="Stud. Mycol.">
        <title>101 Dothideomycetes genomes: a test case for predicting lifestyles and emergence of pathogens.</title>
        <authorList>
            <person name="Haridas S."/>
            <person name="Albert R."/>
            <person name="Binder M."/>
            <person name="Bloem J."/>
            <person name="Labutti K."/>
            <person name="Salamov A."/>
            <person name="Andreopoulos B."/>
            <person name="Baker S."/>
            <person name="Barry K."/>
            <person name="Bills G."/>
            <person name="Bluhm B."/>
            <person name="Cannon C."/>
            <person name="Castanera R."/>
            <person name="Culley D."/>
            <person name="Daum C."/>
            <person name="Ezra D."/>
            <person name="Gonzalez J."/>
            <person name="Henrissat B."/>
            <person name="Kuo A."/>
            <person name="Liang C."/>
            <person name="Lipzen A."/>
            <person name="Lutzoni F."/>
            <person name="Magnuson J."/>
            <person name="Mondo S."/>
            <person name="Nolan M."/>
            <person name="Ohm R."/>
            <person name="Pangilinan J."/>
            <person name="Park H.-J."/>
            <person name="Ramirez L."/>
            <person name="Alfaro M."/>
            <person name="Sun H."/>
            <person name="Tritt A."/>
            <person name="Yoshinaga Y."/>
            <person name="Zwiers L.-H."/>
            <person name="Turgeon B."/>
            <person name="Goodwin S."/>
            <person name="Spatafora J."/>
            <person name="Crous P."/>
            <person name="Grigoriev I."/>
        </authorList>
    </citation>
    <scope>NUCLEOTIDE SEQUENCE</scope>
    <source>
        <strain evidence="2">CBS 121410</strain>
    </source>
</reference>
<gene>
    <name evidence="2" type="ORF">K490DRAFT_61504</name>
</gene>
<dbReference type="AlphaFoldDB" id="A0A9P4HZB7"/>
<evidence type="ECO:0000256" key="1">
    <source>
        <dbReference type="SAM" id="MobiDB-lite"/>
    </source>
</evidence>
<evidence type="ECO:0000313" key="2">
    <source>
        <dbReference type="EMBL" id="KAF2092060.1"/>
    </source>
</evidence>
<feature type="compositionally biased region" description="Polar residues" evidence="1">
    <location>
        <begin position="27"/>
        <end position="42"/>
    </location>
</feature>
<evidence type="ECO:0000313" key="3">
    <source>
        <dbReference type="Proteomes" id="UP000799776"/>
    </source>
</evidence>
<dbReference type="EMBL" id="ML978711">
    <property type="protein sequence ID" value="KAF2092060.1"/>
    <property type="molecule type" value="Genomic_DNA"/>
</dbReference>
<name>A0A9P4HZB7_9PEZI</name>
<feature type="region of interest" description="Disordered" evidence="1">
    <location>
        <begin position="1"/>
        <end position="42"/>
    </location>
</feature>
<sequence length="139" mass="15344">MCDSFPGSTAAAQGTKRTHSGSHRHPSTSNASSTTTGLSENPISSLALRSPVTPEILNHIDAIKHLEDWRIAELLQSARHYGNHGITGLWICARKQKPFAKRGVRFKIFYRLLEHSGQPVEPVVVHDSTRNLDRGTHST</sequence>